<feature type="signal peptide" evidence="11">
    <location>
        <begin position="1"/>
        <end position="20"/>
    </location>
</feature>
<evidence type="ECO:0000256" key="8">
    <source>
        <dbReference type="ARBA" id="ARBA00023157"/>
    </source>
</evidence>
<protein>
    <recommendedName>
        <fullName evidence="4">Secreted phosphoprotein 24</fullName>
    </recommendedName>
    <alternativeName>
        <fullName evidence="9">Secreted phosphoprotein 2</fullName>
    </alternativeName>
</protein>
<proteinExistence type="inferred from homology"/>
<keyword evidence="8" id="KW-1015">Disulfide bond</keyword>
<evidence type="ECO:0000313" key="12">
    <source>
        <dbReference type="Ensembl" id="ENSFCTP00005055730.1"/>
    </source>
</evidence>
<dbReference type="SUPFAM" id="SSF54403">
    <property type="entry name" value="Cystatin/monellin"/>
    <property type="match status" value="1"/>
</dbReference>
<dbReference type="PANTHER" id="PTHR15444">
    <property type="entry name" value="SECRETED PHOSPHOPROTEIN 24"/>
    <property type="match status" value="1"/>
</dbReference>
<dbReference type="PANTHER" id="PTHR15444:SF4">
    <property type="entry name" value="SECRETED PHOSPHOPROTEIN 24"/>
    <property type="match status" value="1"/>
</dbReference>
<evidence type="ECO:0000256" key="3">
    <source>
        <dbReference type="ARBA" id="ARBA00008576"/>
    </source>
</evidence>
<name>A0ABI8A913_FELCA</name>
<keyword evidence="6" id="KW-0597">Phosphoprotein</keyword>
<comment type="subcellular location">
    <subcellularLocation>
        <location evidence="2">Secreted</location>
    </subcellularLocation>
</comment>
<feature type="compositionally biased region" description="Basic and acidic residues" evidence="10">
    <location>
        <begin position="204"/>
        <end position="219"/>
    </location>
</feature>
<evidence type="ECO:0000256" key="7">
    <source>
        <dbReference type="ARBA" id="ARBA00022729"/>
    </source>
</evidence>
<comment type="function">
    <text evidence="1">Could coordinate an aspect of bone turnover.</text>
</comment>
<evidence type="ECO:0000256" key="5">
    <source>
        <dbReference type="ARBA" id="ARBA00022525"/>
    </source>
</evidence>
<keyword evidence="7 11" id="KW-0732">Signal</keyword>
<dbReference type="GeneTree" id="ENSGT00390000009001"/>
<dbReference type="InterPro" id="IPR046350">
    <property type="entry name" value="Cystatin_sf"/>
</dbReference>
<keyword evidence="13" id="KW-1185">Reference proteome</keyword>
<evidence type="ECO:0000256" key="9">
    <source>
        <dbReference type="ARBA" id="ARBA00029627"/>
    </source>
</evidence>
<dbReference type="Proteomes" id="UP000823872">
    <property type="component" value="Chromosome C1"/>
</dbReference>
<keyword evidence="5" id="KW-0964">Secreted</keyword>
<dbReference type="Gene3D" id="3.10.450.10">
    <property type="match status" value="1"/>
</dbReference>
<evidence type="ECO:0000313" key="13">
    <source>
        <dbReference type="Proteomes" id="UP000823872"/>
    </source>
</evidence>
<sequence>METKMPILLVLGVNFLSCAGKQLSATAPCPPCCRCRPGPGAGAGAGGLGFLSHRVPRVHSRAGFPVYDYDPSSLREALSASVAKVNAQSLSPYLFRAFRGSIKRVYVLDQDSLSMDLEFGIRETTCRRESGEDPSTCDFQRGYYMPAVVCRSTVRMSAEQVRDVWVRCHWSSSSESNSSEEMGFGDILGSSTWRNLYLPGLSPDKSRSERSERSLESLRRIFPPGNRGYPYKGHRTRTNAGFE</sequence>
<dbReference type="InterPro" id="IPR010892">
    <property type="entry name" value="Spp-24"/>
</dbReference>
<evidence type="ECO:0000256" key="6">
    <source>
        <dbReference type="ARBA" id="ARBA00022553"/>
    </source>
</evidence>
<evidence type="ECO:0000256" key="4">
    <source>
        <dbReference type="ARBA" id="ARBA00020365"/>
    </source>
</evidence>
<evidence type="ECO:0000256" key="2">
    <source>
        <dbReference type="ARBA" id="ARBA00004613"/>
    </source>
</evidence>
<reference evidence="12" key="2">
    <citation type="submission" date="2025-08" db="UniProtKB">
        <authorList>
            <consortium name="Ensembl"/>
        </authorList>
    </citation>
    <scope>IDENTIFICATION</scope>
    <source>
        <strain evidence="12">breed Abyssinian</strain>
    </source>
</reference>
<accession>A0ABI8A913</accession>
<dbReference type="Pfam" id="PF07448">
    <property type="entry name" value="Spp-24"/>
    <property type="match status" value="1"/>
</dbReference>
<feature type="region of interest" description="Disordered" evidence="10">
    <location>
        <begin position="203"/>
        <end position="243"/>
    </location>
</feature>
<reference evidence="12" key="3">
    <citation type="submission" date="2025-09" db="UniProtKB">
        <authorList>
            <consortium name="Ensembl"/>
        </authorList>
    </citation>
    <scope>IDENTIFICATION</scope>
    <source>
        <strain evidence="12">breed Abyssinian</strain>
    </source>
</reference>
<evidence type="ECO:0000256" key="1">
    <source>
        <dbReference type="ARBA" id="ARBA00002371"/>
    </source>
</evidence>
<dbReference type="Ensembl" id="ENSFCTT00005079948.1">
    <property type="protein sequence ID" value="ENSFCTP00005055730.1"/>
    <property type="gene ID" value="ENSFCTG00005028387.1"/>
</dbReference>
<evidence type="ECO:0000256" key="10">
    <source>
        <dbReference type="SAM" id="MobiDB-lite"/>
    </source>
</evidence>
<reference evidence="12 13" key="1">
    <citation type="submission" date="2021-02" db="EMBL/GenBank/DDBJ databases">
        <title>Safari Cat Assemblies.</title>
        <authorList>
            <person name="Bredemeyer K.R."/>
            <person name="Murphy W.J."/>
        </authorList>
    </citation>
    <scope>NUCLEOTIDE SEQUENCE [LARGE SCALE GENOMIC DNA]</scope>
</reference>
<evidence type="ECO:0000256" key="11">
    <source>
        <dbReference type="SAM" id="SignalP"/>
    </source>
</evidence>
<gene>
    <name evidence="12" type="primary">SPP2</name>
</gene>
<feature type="chain" id="PRO_5046844895" description="Secreted phosphoprotein 24" evidence="11">
    <location>
        <begin position="21"/>
        <end position="243"/>
    </location>
</feature>
<organism evidence="12 13">
    <name type="scientific">Felis catus</name>
    <name type="common">Cat</name>
    <name type="synonym">Felis silvestris catus</name>
    <dbReference type="NCBI Taxonomy" id="9685"/>
    <lineage>
        <taxon>Eukaryota</taxon>
        <taxon>Metazoa</taxon>
        <taxon>Chordata</taxon>
        <taxon>Craniata</taxon>
        <taxon>Vertebrata</taxon>
        <taxon>Euteleostomi</taxon>
        <taxon>Mammalia</taxon>
        <taxon>Eutheria</taxon>
        <taxon>Laurasiatheria</taxon>
        <taxon>Carnivora</taxon>
        <taxon>Feliformia</taxon>
        <taxon>Felidae</taxon>
        <taxon>Felinae</taxon>
        <taxon>Felis</taxon>
    </lineage>
</organism>
<comment type="similarity">
    <text evidence="3">Belongs to the SPP2 family.</text>
</comment>